<reference evidence="2" key="2">
    <citation type="submission" date="2022-01" db="EMBL/GenBank/DDBJ databases">
        <authorList>
            <person name="Yamashiro T."/>
            <person name="Shiraishi A."/>
            <person name="Satake H."/>
            <person name="Nakayama K."/>
        </authorList>
    </citation>
    <scope>NUCLEOTIDE SEQUENCE</scope>
</reference>
<evidence type="ECO:0000259" key="1">
    <source>
        <dbReference type="Pfam" id="PF00078"/>
    </source>
</evidence>
<reference evidence="2" key="1">
    <citation type="journal article" date="2022" name="Int. J. Mol. Sci.">
        <title>Draft Genome of Tanacetum Coccineum: Genomic Comparison of Closely Related Tanacetum-Family Plants.</title>
        <authorList>
            <person name="Yamashiro T."/>
            <person name="Shiraishi A."/>
            <person name="Nakayama K."/>
            <person name="Satake H."/>
        </authorList>
    </citation>
    <scope>NUCLEOTIDE SEQUENCE</scope>
</reference>
<dbReference type="EMBL" id="BQNB010010397">
    <property type="protein sequence ID" value="GJS76730.1"/>
    <property type="molecule type" value="Genomic_DNA"/>
</dbReference>
<comment type="caution">
    <text evidence="2">The sequence shown here is derived from an EMBL/GenBank/DDBJ whole genome shotgun (WGS) entry which is preliminary data.</text>
</comment>
<dbReference type="Pfam" id="PF00078">
    <property type="entry name" value="RVT_1"/>
    <property type="match status" value="1"/>
</dbReference>
<dbReference type="InterPro" id="IPR043502">
    <property type="entry name" value="DNA/RNA_pol_sf"/>
</dbReference>
<dbReference type="InterPro" id="IPR043128">
    <property type="entry name" value="Rev_trsase/Diguanyl_cyclase"/>
</dbReference>
<dbReference type="SUPFAM" id="SSF56672">
    <property type="entry name" value="DNA/RNA polymerases"/>
    <property type="match status" value="1"/>
</dbReference>
<name>A0ABQ4YH07_9ASTR</name>
<dbReference type="InterPro" id="IPR000477">
    <property type="entry name" value="RT_dom"/>
</dbReference>
<keyword evidence="3" id="KW-1185">Reference proteome</keyword>
<dbReference type="CDD" id="cd01647">
    <property type="entry name" value="RT_LTR"/>
    <property type="match status" value="1"/>
</dbReference>
<protein>
    <submittedName>
        <fullName evidence="2">Reverse transcriptase domain-containing protein</fullName>
    </submittedName>
</protein>
<keyword evidence="2" id="KW-0808">Transferase</keyword>
<accession>A0ABQ4YH07</accession>
<evidence type="ECO:0000313" key="2">
    <source>
        <dbReference type="EMBL" id="GJS76730.1"/>
    </source>
</evidence>
<dbReference type="PANTHER" id="PTHR24559:SF444">
    <property type="entry name" value="REVERSE TRANSCRIPTASE DOMAIN-CONTAINING PROTEIN"/>
    <property type="match status" value="1"/>
</dbReference>
<organism evidence="2 3">
    <name type="scientific">Tanacetum coccineum</name>
    <dbReference type="NCBI Taxonomy" id="301880"/>
    <lineage>
        <taxon>Eukaryota</taxon>
        <taxon>Viridiplantae</taxon>
        <taxon>Streptophyta</taxon>
        <taxon>Embryophyta</taxon>
        <taxon>Tracheophyta</taxon>
        <taxon>Spermatophyta</taxon>
        <taxon>Magnoliopsida</taxon>
        <taxon>eudicotyledons</taxon>
        <taxon>Gunneridae</taxon>
        <taxon>Pentapetalae</taxon>
        <taxon>asterids</taxon>
        <taxon>campanulids</taxon>
        <taxon>Asterales</taxon>
        <taxon>Asteraceae</taxon>
        <taxon>Asteroideae</taxon>
        <taxon>Anthemideae</taxon>
        <taxon>Anthemidinae</taxon>
        <taxon>Tanacetum</taxon>
    </lineage>
</organism>
<feature type="domain" description="Reverse transcriptase" evidence="1">
    <location>
        <begin position="370"/>
        <end position="525"/>
    </location>
</feature>
<gene>
    <name evidence="2" type="ORF">Tco_0726611</name>
</gene>
<dbReference type="PANTHER" id="PTHR24559">
    <property type="entry name" value="TRANSPOSON TY3-I GAG-POL POLYPROTEIN"/>
    <property type="match status" value="1"/>
</dbReference>
<evidence type="ECO:0000313" key="3">
    <source>
        <dbReference type="Proteomes" id="UP001151760"/>
    </source>
</evidence>
<keyword evidence="2" id="KW-0695">RNA-directed DNA polymerase</keyword>
<dbReference type="GO" id="GO:0003964">
    <property type="term" value="F:RNA-directed DNA polymerase activity"/>
    <property type="evidence" value="ECO:0007669"/>
    <property type="project" value="UniProtKB-KW"/>
</dbReference>
<dbReference type="Gene3D" id="3.10.10.10">
    <property type="entry name" value="HIV Type 1 Reverse Transcriptase, subunit A, domain 1"/>
    <property type="match status" value="1"/>
</dbReference>
<dbReference type="InterPro" id="IPR053134">
    <property type="entry name" value="RNA-dir_DNA_polymerase"/>
</dbReference>
<keyword evidence="2" id="KW-0548">Nucleotidyltransferase</keyword>
<dbReference type="Gene3D" id="3.30.70.270">
    <property type="match status" value="1"/>
</dbReference>
<sequence length="547" mass="62746">MKISSFMDSVKSPELAKRFSDKVPTIVNEMMERLDNFVRSEVAYASTELPKGETGETHRRVSLPFNGRDARPFWNICPMESRRDDYRNNYKGRDGYCANRARDDRAPYPSTMGEYNRRVAPVLTLNSLTKYPKEILATETQLRLPAPRPMINPLRSGNIDRYFNYHQEKGHYMNDCIQLRKQLEMALESGKLNHLVKDVRQRRRGSHGRDDPQLAKIINVISVNSVKDKKQKVREATESWINVLISFPAIPSDDISEEPLIVEAEVEGYLVRRVYVHEGPSVEVMFKHCFKNLNLKIKARLRETQTDLLGFTGEVSKPLGGLSDVVRDQLKCLLKDNLGIFAWDPSDMTGVPRQIIEHALNVNPSLDPADGTWRMCIDFKNLNSACLKDYYPLPNIDCKTESVMGFKYKCFLDAYKGYHQIQMAEENKEKTASYIDQGTYCYTKIPFGLRNTGATYQRLVDSTFQSQIGRNLKAYMDDMVIKSRDEKMLLADISETFDNLKKINMKLNPKKCSFGVEEGKFLGYMVTSEGIRANLRKTRALADLQSP</sequence>
<proteinExistence type="predicted"/>
<dbReference type="Proteomes" id="UP001151760">
    <property type="component" value="Unassembled WGS sequence"/>
</dbReference>